<name>A0A4R9KA43_9LEPT</name>
<gene>
    <name evidence="1" type="ORF">EHQ64_06345</name>
</gene>
<organism evidence="1 2">
    <name type="scientific">Leptospira sarikeiensis</name>
    <dbReference type="NCBI Taxonomy" id="2484943"/>
    <lineage>
        <taxon>Bacteria</taxon>
        <taxon>Pseudomonadati</taxon>
        <taxon>Spirochaetota</taxon>
        <taxon>Spirochaetia</taxon>
        <taxon>Leptospirales</taxon>
        <taxon>Leptospiraceae</taxon>
        <taxon>Leptospira</taxon>
    </lineage>
</organism>
<dbReference type="RefSeq" id="WP_135648648.1">
    <property type="nucleotide sequence ID" value="NZ_RQGF01000012.1"/>
</dbReference>
<dbReference type="EMBL" id="RQGF01000012">
    <property type="protein sequence ID" value="TGL63567.1"/>
    <property type="molecule type" value="Genomic_DNA"/>
</dbReference>
<sequence length="210" mass="23661">MMEIRETEWSEALARLAVVVSTYKHVGSTTDQVFLACESLWADWDGFEPTGPDWLQGFEESMDEGEMLYAADSFSQVRALLREKLDAVNITFENGDDSAIGGLILELADGIYSLLSGPEDPDKTVESVLIEAEKLLEILLESNDLKFPEDENLASIDLDQVTDLGEREILRELISAFELALDSRQSGKALYLLMSRLFIVHWSFYRLRVA</sequence>
<dbReference type="AlphaFoldDB" id="A0A4R9KA43"/>
<keyword evidence="2" id="KW-1185">Reference proteome</keyword>
<reference evidence="1" key="1">
    <citation type="journal article" date="2019" name="PLoS Negl. Trop. Dis.">
        <title>Revisiting the worldwide diversity of Leptospira species in the environment.</title>
        <authorList>
            <person name="Vincent A.T."/>
            <person name="Schiettekatte O."/>
            <person name="Bourhy P."/>
            <person name="Veyrier F.J."/>
            <person name="Picardeau M."/>
        </authorList>
    </citation>
    <scope>NUCLEOTIDE SEQUENCE [LARGE SCALE GENOMIC DNA]</scope>
    <source>
        <strain evidence="1">201702455</strain>
    </source>
</reference>
<dbReference type="OrthoDB" id="341462at2"/>
<dbReference type="Proteomes" id="UP000297762">
    <property type="component" value="Unassembled WGS sequence"/>
</dbReference>
<protein>
    <submittedName>
        <fullName evidence="1">Uncharacterized protein</fullName>
    </submittedName>
</protein>
<comment type="caution">
    <text evidence="1">The sequence shown here is derived from an EMBL/GenBank/DDBJ whole genome shotgun (WGS) entry which is preliminary data.</text>
</comment>
<evidence type="ECO:0000313" key="1">
    <source>
        <dbReference type="EMBL" id="TGL63567.1"/>
    </source>
</evidence>
<evidence type="ECO:0000313" key="2">
    <source>
        <dbReference type="Proteomes" id="UP000297762"/>
    </source>
</evidence>
<accession>A0A4R9KA43</accession>
<proteinExistence type="predicted"/>